<organism evidence="2 3">
    <name type="scientific">Forsythia ovata</name>
    <dbReference type="NCBI Taxonomy" id="205694"/>
    <lineage>
        <taxon>Eukaryota</taxon>
        <taxon>Viridiplantae</taxon>
        <taxon>Streptophyta</taxon>
        <taxon>Embryophyta</taxon>
        <taxon>Tracheophyta</taxon>
        <taxon>Spermatophyta</taxon>
        <taxon>Magnoliopsida</taxon>
        <taxon>eudicotyledons</taxon>
        <taxon>Gunneridae</taxon>
        <taxon>Pentapetalae</taxon>
        <taxon>asterids</taxon>
        <taxon>lamiids</taxon>
        <taxon>Lamiales</taxon>
        <taxon>Oleaceae</taxon>
        <taxon>Forsythieae</taxon>
        <taxon>Forsythia</taxon>
    </lineage>
</organism>
<evidence type="ECO:0000256" key="1">
    <source>
        <dbReference type="SAM" id="MobiDB-lite"/>
    </source>
</evidence>
<dbReference type="Proteomes" id="UP001604277">
    <property type="component" value="Unassembled WGS sequence"/>
</dbReference>
<comment type="caution">
    <text evidence="2">The sequence shown here is derived from an EMBL/GenBank/DDBJ whole genome shotgun (WGS) entry which is preliminary data.</text>
</comment>
<proteinExistence type="predicted"/>
<evidence type="ECO:0000313" key="3">
    <source>
        <dbReference type="Proteomes" id="UP001604277"/>
    </source>
</evidence>
<accession>A0ABD1R3T9</accession>
<gene>
    <name evidence="2" type="ORF">Fot_44539</name>
</gene>
<protein>
    <submittedName>
        <fullName evidence="2">Uncharacterized protein</fullName>
    </submittedName>
</protein>
<keyword evidence="3" id="KW-1185">Reference proteome</keyword>
<reference evidence="3" key="1">
    <citation type="submission" date="2024-07" db="EMBL/GenBank/DDBJ databases">
        <title>Two chromosome-level genome assemblies of Korean endemic species Abeliophyllum distichum and Forsythia ovata (Oleaceae).</title>
        <authorList>
            <person name="Jang H."/>
        </authorList>
    </citation>
    <scope>NUCLEOTIDE SEQUENCE [LARGE SCALE GENOMIC DNA]</scope>
</reference>
<dbReference type="AlphaFoldDB" id="A0ABD1R3T9"/>
<feature type="region of interest" description="Disordered" evidence="1">
    <location>
        <begin position="86"/>
        <end position="106"/>
    </location>
</feature>
<name>A0ABD1R3T9_9LAMI</name>
<dbReference type="EMBL" id="JBFOLJ010000013">
    <property type="protein sequence ID" value="KAL2483095.1"/>
    <property type="molecule type" value="Genomic_DNA"/>
</dbReference>
<sequence length="106" mass="11881">MNLNYQSIKSNSSSTFHNLYTKLTIYRIPYLHIAQTKSHNAASILRRDIRGGAADSVRDADEEPEPVRGDGGDCVPSYHFLYAPPLPPPPPRHHSLPLPHFPTPVR</sequence>
<evidence type="ECO:0000313" key="2">
    <source>
        <dbReference type="EMBL" id="KAL2483095.1"/>
    </source>
</evidence>